<dbReference type="SUPFAM" id="SSF52266">
    <property type="entry name" value="SGNH hydrolase"/>
    <property type="match status" value="1"/>
</dbReference>
<reference evidence="3 4" key="1">
    <citation type="submission" date="2023-12" db="EMBL/GenBank/DDBJ databases">
        <title>A high-quality genome assembly for Dillenia turbinata (Dilleniales).</title>
        <authorList>
            <person name="Chanderbali A."/>
        </authorList>
    </citation>
    <scope>NUCLEOTIDE SEQUENCE [LARGE SCALE GENOMIC DNA]</scope>
    <source>
        <strain evidence="3">LSX21</strain>
        <tissue evidence="3">Leaf</tissue>
    </source>
</reference>
<sequence>MSKGCTKLKLKLSTSHLIHFLMATHKVCLSEFWAVIHVVLALSICLVGSETETARRTALFIFGDSTVDPGNNNYIKTIPENQADYTPYGQNGFFQGPTGRFSDGRVIIDYIAEYAGLPLIPPFLQSSAKFIYGANFASGGAGVLTETNQGLVIDLQTQLKYFEEVRTLLITELGEAQAKELISEAVYFISIGSNDYLAGYLGNPRMQELYQPEEYVRMVIGNLTHSIQVLYEKGGRRFGFLSLSPLGCLPALRALNSRASDGGCLEEASALALAHNNALSAVLATLEQMLKGFYYCKNNFYDWLLDRITKPTEYGRSSLKQNAWGLSLSIISHTHRFKDGVTACCGTGPYGGIFTCGGTKNVTEYHLCEHADEYVWWDSFHASERIHEQCARAIWSGPSNSVGPYSLEDLFFNIERKHTIADIADYPKDQQMIY</sequence>
<dbReference type="Gene3D" id="3.40.50.1110">
    <property type="entry name" value="SGNH hydrolase"/>
    <property type="match status" value="1"/>
</dbReference>
<keyword evidence="4" id="KW-1185">Reference proteome</keyword>
<dbReference type="InterPro" id="IPR001087">
    <property type="entry name" value="GDSL"/>
</dbReference>
<accession>A0AAN8ZS07</accession>
<comment type="similarity">
    <text evidence="1">Belongs to the 'GDSL' lipolytic enzyme family.</text>
</comment>
<proteinExistence type="inferred from homology"/>
<dbReference type="PANTHER" id="PTHR45966">
    <property type="entry name" value="GDSL-LIKE LIPASE/ACYLHYDROLASE"/>
    <property type="match status" value="1"/>
</dbReference>
<dbReference type="InterPro" id="IPR035669">
    <property type="entry name" value="SGNH_plant_lipase-like"/>
</dbReference>
<dbReference type="PANTHER" id="PTHR45966:SF13">
    <property type="entry name" value="GDSL ESTERASE_LIPASE"/>
    <property type="match status" value="1"/>
</dbReference>
<organism evidence="3 4">
    <name type="scientific">Dillenia turbinata</name>
    <dbReference type="NCBI Taxonomy" id="194707"/>
    <lineage>
        <taxon>Eukaryota</taxon>
        <taxon>Viridiplantae</taxon>
        <taxon>Streptophyta</taxon>
        <taxon>Embryophyta</taxon>
        <taxon>Tracheophyta</taxon>
        <taxon>Spermatophyta</taxon>
        <taxon>Magnoliopsida</taxon>
        <taxon>eudicotyledons</taxon>
        <taxon>Gunneridae</taxon>
        <taxon>Pentapetalae</taxon>
        <taxon>Dilleniales</taxon>
        <taxon>Dilleniaceae</taxon>
        <taxon>Dillenia</taxon>
    </lineage>
</organism>
<dbReference type="InterPro" id="IPR036514">
    <property type="entry name" value="SGNH_hydro_sf"/>
</dbReference>
<dbReference type="AlphaFoldDB" id="A0AAN8ZS07"/>
<comment type="caution">
    <text evidence="3">The sequence shown here is derived from an EMBL/GenBank/DDBJ whole genome shotgun (WGS) entry which is preliminary data.</text>
</comment>
<dbReference type="Pfam" id="PF00657">
    <property type="entry name" value="Lipase_GDSL"/>
    <property type="match status" value="1"/>
</dbReference>
<evidence type="ECO:0000313" key="4">
    <source>
        <dbReference type="Proteomes" id="UP001370490"/>
    </source>
</evidence>
<name>A0AAN8ZS07_9MAGN</name>
<dbReference type="InterPro" id="IPR044552">
    <property type="entry name" value="GLIP1-5/GLL25"/>
</dbReference>
<evidence type="ECO:0000256" key="2">
    <source>
        <dbReference type="ARBA" id="ARBA00022729"/>
    </source>
</evidence>
<gene>
    <name evidence="3" type="ORF">RJ641_025790</name>
</gene>
<dbReference type="GO" id="GO:0016298">
    <property type="term" value="F:lipase activity"/>
    <property type="evidence" value="ECO:0007669"/>
    <property type="project" value="TreeGrafter"/>
</dbReference>
<evidence type="ECO:0000313" key="3">
    <source>
        <dbReference type="EMBL" id="KAK6944688.1"/>
    </source>
</evidence>
<dbReference type="EMBL" id="JBAMMX010000003">
    <property type="protein sequence ID" value="KAK6944688.1"/>
    <property type="molecule type" value="Genomic_DNA"/>
</dbReference>
<dbReference type="CDD" id="cd01837">
    <property type="entry name" value="SGNH_plant_lipase_like"/>
    <property type="match status" value="1"/>
</dbReference>
<dbReference type="Proteomes" id="UP001370490">
    <property type="component" value="Unassembled WGS sequence"/>
</dbReference>
<keyword evidence="2" id="KW-0732">Signal</keyword>
<evidence type="ECO:0000256" key="1">
    <source>
        <dbReference type="ARBA" id="ARBA00008668"/>
    </source>
</evidence>
<protein>
    <submittedName>
        <fullName evidence="3">GDSL lipase/esterase</fullName>
    </submittedName>
</protein>